<keyword evidence="1" id="KW-1133">Transmembrane helix</keyword>
<keyword evidence="1" id="KW-0812">Transmembrane</keyword>
<feature type="transmembrane region" description="Helical" evidence="1">
    <location>
        <begin position="7"/>
        <end position="27"/>
    </location>
</feature>
<evidence type="ECO:0000313" key="2">
    <source>
        <dbReference type="EMBL" id="CEL51793.1"/>
    </source>
</evidence>
<proteinExistence type="predicted"/>
<dbReference type="EMBL" id="LN679100">
    <property type="protein sequence ID" value="CEL51793.1"/>
    <property type="molecule type" value="Genomic_DNA"/>
</dbReference>
<organism evidence="2 3">
    <name type="scientific">Thanatephorus cucumeris (strain AG1-IB / isolate 7/3/14)</name>
    <name type="common">Lettuce bottom rot fungus</name>
    <name type="synonym">Rhizoctonia solani</name>
    <dbReference type="NCBI Taxonomy" id="1108050"/>
    <lineage>
        <taxon>Eukaryota</taxon>
        <taxon>Fungi</taxon>
        <taxon>Dikarya</taxon>
        <taxon>Basidiomycota</taxon>
        <taxon>Agaricomycotina</taxon>
        <taxon>Agaricomycetes</taxon>
        <taxon>Cantharellales</taxon>
        <taxon>Ceratobasidiaceae</taxon>
        <taxon>Rhizoctonia</taxon>
        <taxon>Rhizoctonia solani AG-1</taxon>
    </lineage>
</organism>
<protein>
    <submittedName>
        <fullName evidence="2">Uncharacterized protein</fullName>
    </submittedName>
</protein>
<keyword evidence="3" id="KW-1185">Reference proteome</keyword>
<dbReference type="Proteomes" id="UP000059188">
    <property type="component" value="Unassembled WGS sequence"/>
</dbReference>
<name>A0A0B7F6G2_THACB</name>
<evidence type="ECO:0000256" key="1">
    <source>
        <dbReference type="SAM" id="Phobius"/>
    </source>
</evidence>
<reference evidence="2 3" key="1">
    <citation type="submission" date="2014-11" db="EMBL/GenBank/DDBJ databases">
        <authorList>
            <person name="Wibberg Daniel"/>
        </authorList>
    </citation>
    <scope>NUCLEOTIDE SEQUENCE [LARGE SCALE GENOMIC DNA]</scope>
    <source>
        <strain evidence="2">Rhizoctonia solani AG1-IB 7/3/14</strain>
    </source>
</reference>
<accession>A0A0B7F6G2</accession>
<evidence type="ECO:0000313" key="3">
    <source>
        <dbReference type="Proteomes" id="UP000059188"/>
    </source>
</evidence>
<sequence>MKRGYRNAIYIISVVVRFGMVHFVHYIQHEHTRTCMEPGSANNMLGVNTIDEFQLFGIMKSVGSSRLTHEIA</sequence>
<gene>
    <name evidence="2" type="ORF">RSOLAG1IB_00328</name>
</gene>
<dbReference type="AlphaFoldDB" id="A0A0B7F6G2"/>
<keyword evidence="1" id="KW-0472">Membrane</keyword>